<keyword evidence="2 7" id="KW-0812">Transmembrane</keyword>
<evidence type="ECO:0000313" key="9">
    <source>
        <dbReference type="EMBL" id="PSK36211.1"/>
    </source>
</evidence>
<dbReference type="AlphaFoldDB" id="A0A2P7YJR0"/>
<dbReference type="VEuPathDB" id="FungiDB:C7M61_004030"/>
<dbReference type="Proteomes" id="UP000241107">
    <property type="component" value="Unassembled WGS sequence"/>
</dbReference>
<dbReference type="PANTHER" id="PTHR43908">
    <property type="entry name" value="AT29763P-RELATED"/>
    <property type="match status" value="1"/>
</dbReference>
<evidence type="ECO:0000259" key="8">
    <source>
        <dbReference type="PROSITE" id="PS50076"/>
    </source>
</evidence>
<reference evidence="9 10" key="1">
    <citation type="submission" date="2018-03" db="EMBL/GenBank/DDBJ databases">
        <title>Candida pseudohaemulonii genome assembly and annotation.</title>
        <authorList>
            <person name="Munoz J.F."/>
            <person name="Gade L.G."/>
            <person name="Chow N.A."/>
            <person name="Litvintseva A.P."/>
            <person name="Loparev V.N."/>
            <person name="Cuomo C.A."/>
        </authorList>
    </citation>
    <scope>NUCLEOTIDE SEQUENCE [LARGE SCALE GENOMIC DNA]</scope>
    <source>
        <strain evidence="9 10">B12108</strain>
    </source>
</reference>
<evidence type="ECO:0000256" key="3">
    <source>
        <dbReference type="ARBA" id="ARBA00022824"/>
    </source>
</evidence>
<dbReference type="SUPFAM" id="SSF46565">
    <property type="entry name" value="Chaperone J-domain"/>
    <property type="match status" value="1"/>
</dbReference>
<dbReference type="GeneID" id="36567418"/>
<dbReference type="EMBL" id="PYFQ01000012">
    <property type="protein sequence ID" value="PSK36211.1"/>
    <property type="molecule type" value="Genomic_DNA"/>
</dbReference>
<dbReference type="InterPro" id="IPR018253">
    <property type="entry name" value="DnaJ_domain_CS"/>
</dbReference>
<keyword evidence="4 7" id="KW-1133">Transmembrane helix</keyword>
<dbReference type="InterPro" id="IPR001623">
    <property type="entry name" value="DnaJ_domain"/>
</dbReference>
<sequence length="322" mass="36726">MSHSKDQEQIVTRILSHKPHQFYEILSVTKTSSDGEIKKSYRKLAIKLHPDKNPHPRAAEAFKHVNKAWEVLSDPSKRRIFDQTGSDPDLRGAAGFSSSSAYGGSPFGGASGFSGFSQQGFGNEFQDDIFNMFFGGGMPQGRGGPQTFSFGNNGFTFSTFGGGQDFFANARTQQRRQQRRRHEEQQRRQPTGWDTILQILPLGIIIIAMLFSTLLQDDTPDYSFKKTSRFNVERATPKHNIPFYVKPGFTDNLNDRKLQNFDNKVEALYVRDTQNNCAREQIKRNDMMEDAQGWFFTDMRRLERAQNMPMPSCQRLKDLGLL</sequence>
<dbReference type="OrthoDB" id="1507364at2759"/>
<evidence type="ECO:0000256" key="1">
    <source>
        <dbReference type="ARBA" id="ARBA00004389"/>
    </source>
</evidence>
<evidence type="ECO:0000256" key="6">
    <source>
        <dbReference type="SAM" id="MobiDB-lite"/>
    </source>
</evidence>
<protein>
    <recommendedName>
        <fullName evidence="8">J domain-containing protein</fullName>
    </recommendedName>
</protein>
<dbReference type="STRING" id="418784.A0A2P7YJR0"/>
<dbReference type="PANTHER" id="PTHR43908:SF3">
    <property type="entry name" value="AT29763P-RELATED"/>
    <property type="match status" value="1"/>
</dbReference>
<evidence type="ECO:0000256" key="7">
    <source>
        <dbReference type="SAM" id="Phobius"/>
    </source>
</evidence>
<keyword evidence="3" id="KW-0256">Endoplasmic reticulum</keyword>
<dbReference type="RefSeq" id="XP_024712331.1">
    <property type="nucleotide sequence ID" value="XM_024859359.1"/>
</dbReference>
<evidence type="ECO:0000256" key="2">
    <source>
        <dbReference type="ARBA" id="ARBA00022692"/>
    </source>
</evidence>
<dbReference type="InterPro" id="IPR015399">
    <property type="entry name" value="DUF1977_DnaJ-like"/>
</dbReference>
<dbReference type="Gene3D" id="1.10.287.110">
    <property type="entry name" value="DnaJ domain"/>
    <property type="match status" value="1"/>
</dbReference>
<dbReference type="GO" id="GO:0030544">
    <property type="term" value="F:Hsp70 protein binding"/>
    <property type="evidence" value="ECO:0007669"/>
    <property type="project" value="TreeGrafter"/>
</dbReference>
<dbReference type="Pfam" id="PF09320">
    <property type="entry name" value="DUF1977"/>
    <property type="match status" value="1"/>
</dbReference>
<proteinExistence type="predicted"/>
<dbReference type="PROSITE" id="PS50076">
    <property type="entry name" value="DNAJ_2"/>
    <property type="match status" value="1"/>
</dbReference>
<evidence type="ECO:0000256" key="4">
    <source>
        <dbReference type="ARBA" id="ARBA00022989"/>
    </source>
</evidence>
<accession>A0A2P7YJR0</accession>
<dbReference type="InterPro" id="IPR051100">
    <property type="entry name" value="DnaJ_subfamily_B/C"/>
</dbReference>
<evidence type="ECO:0000313" key="10">
    <source>
        <dbReference type="Proteomes" id="UP000241107"/>
    </source>
</evidence>
<feature type="region of interest" description="Disordered" evidence="6">
    <location>
        <begin position="171"/>
        <end position="190"/>
    </location>
</feature>
<keyword evidence="10" id="KW-1185">Reference proteome</keyword>
<keyword evidence="5 7" id="KW-0472">Membrane</keyword>
<dbReference type="PROSITE" id="PS00636">
    <property type="entry name" value="DNAJ_1"/>
    <property type="match status" value="1"/>
</dbReference>
<comment type="caution">
    <text evidence="9">The sequence shown here is derived from an EMBL/GenBank/DDBJ whole genome shotgun (WGS) entry which is preliminary data.</text>
</comment>
<dbReference type="SMART" id="SM00271">
    <property type="entry name" value="DnaJ"/>
    <property type="match status" value="1"/>
</dbReference>
<organism evidence="9 10">
    <name type="scientific">Candidozyma pseudohaemuli</name>
    <dbReference type="NCBI Taxonomy" id="418784"/>
    <lineage>
        <taxon>Eukaryota</taxon>
        <taxon>Fungi</taxon>
        <taxon>Dikarya</taxon>
        <taxon>Ascomycota</taxon>
        <taxon>Saccharomycotina</taxon>
        <taxon>Pichiomycetes</taxon>
        <taxon>Metschnikowiaceae</taxon>
        <taxon>Candidozyma</taxon>
    </lineage>
</organism>
<feature type="transmembrane region" description="Helical" evidence="7">
    <location>
        <begin position="196"/>
        <end position="215"/>
    </location>
</feature>
<feature type="domain" description="J" evidence="8">
    <location>
        <begin position="21"/>
        <end position="85"/>
    </location>
</feature>
<evidence type="ECO:0000256" key="5">
    <source>
        <dbReference type="ARBA" id="ARBA00023136"/>
    </source>
</evidence>
<dbReference type="GO" id="GO:0005789">
    <property type="term" value="C:endoplasmic reticulum membrane"/>
    <property type="evidence" value="ECO:0007669"/>
    <property type="project" value="UniProtKB-SubCell"/>
</dbReference>
<comment type="subcellular location">
    <subcellularLocation>
        <location evidence="1">Endoplasmic reticulum membrane</location>
        <topology evidence="1">Single-pass membrane protein</topology>
    </subcellularLocation>
</comment>
<dbReference type="Pfam" id="PF00226">
    <property type="entry name" value="DnaJ"/>
    <property type="match status" value="1"/>
</dbReference>
<gene>
    <name evidence="9" type="ORF">C7M61_004030</name>
</gene>
<dbReference type="GO" id="GO:0071218">
    <property type="term" value="P:cellular response to misfolded protein"/>
    <property type="evidence" value="ECO:0007669"/>
    <property type="project" value="TreeGrafter"/>
</dbReference>
<dbReference type="FunFam" id="1.10.287.110:FF:000070">
    <property type="entry name" value="Endoplasmic reticulum protein, putative"/>
    <property type="match status" value="1"/>
</dbReference>
<dbReference type="CDD" id="cd06257">
    <property type="entry name" value="DnaJ"/>
    <property type="match status" value="1"/>
</dbReference>
<dbReference type="InterPro" id="IPR036869">
    <property type="entry name" value="J_dom_sf"/>
</dbReference>
<name>A0A2P7YJR0_9ASCO</name>
<dbReference type="PRINTS" id="PR00625">
    <property type="entry name" value="JDOMAIN"/>
</dbReference>